<proteinExistence type="predicted"/>
<protein>
    <recommendedName>
        <fullName evidence="2">Capsid protein</fullName>
    </recommendedName>
</protein>
<dbReference type="EMBL" id="PP965493">
    <property type="protein sequence ID" value="XCN99916.1"/>
    <property type="molecule type" value="Genomic_DNA"/>
</dbReference>
<name>A0AAU8MH92_9CAUD</name>
<organism evidence="1">
    <name type="scientific">Geladintestivirus 3</name>
    <dbReference type="NCBI Taxonomy" id="3233135"/>
    <lineage>
        <taxon>Viruses</taxon>
        <taxon>Duplodnaviria</taxon>
        <taxon>Heunggongvirae</taxon>
        <taxon>Uroviricota</taxon>
        <taxon>Caudoviricetes</taxon>
        <taxon>Crassvirales</taxon>
    </lineage>
</organism>
<reference evidence="1" key="1">
    <citation type="submission" date="2024-06" db="EMBL/GenBank/DDBJ databases">
        <title>Intestivirid acquisition increases across infancy in a wild primate population.</title>
        <authorList>
            <person name="Schneider-Creas I.A."/>
            <person name="Moya I.L."/>
            <person name="Chiou K.L."/>
            <person name="Baniel A."/>
            <person name="Azanaw Haile A."/>
            <person name="Kebede F."/>
            <person name="Abebe B."/>
            <person name="Snyder-Mackler N."/>
            <person name="Varsani A."/>
        </authorList>
    </citation>
    <scope>NUCLEOTIDE SEQUENCE</scope>
    <source>
        <strain evidence="1">Int_RNL_2017_0019_DDA</strain>
    </source>
</reference>
<accession>A0AAU8MH92</accession>
<sequence>MKSFETVSAELKKVKTNNVVTTTVRNINVTDMTTWQRVAITINNPVKGYVADEEGNYSEGEVNVVFVSSFSVVAAFRNNPKTAFAGNYIAEHPNCLQVLLSGAKIELVQEAVSEGQEYSNPWSSNPTPVPVEHDSYYNHITNIVELSDVAIELLKELARMIMFG</sequence>
<evidence type="ECO:0000313" key="1">
    <source>
        <dbReference type="EMBL" id="XCN99916.1"/>
    </source>
</evidence>
<evidence type="ECO:0008006" key="2">
    <source>
        <dbReference type="Google" id="ProtNLM"/>
    </source>
</evidence>